<gene>
    <name evidence="1" type="ORF">M5J11_18300</name>
    <name evidence="2" type="ORF">PG365_13055</name>
</gene>
<name>A0AAX3RSL5_9GAMM</name>
<reference evidence="2" key="2">
    <citation type="submission" date="2023-01" db="EMBL/GenBank/DDBJ databases">
        <title>The prevalence of carbapenem-resistant bacteria in aquaculture in China and the genetic diversity of carbapenem-resistant genes.</title>
        <authorList>
            <person name="Wen R."/>
        </authorList>
    </citation>
    <scope>NUCLEOTIDE SEQUENCE</scope>
    <source>
        <strain evidence="2">PVA41-chromosome</strain>
    </source>
</reference>
<protein>
    <submittedName>
        <fullName evidence="2">Uncharacterized protein</fullName>
    </submittedName>
</protein>
<dbReference type="EMBL" id="CP116222">
    <property type="protein sequence ID" value="WFC05647.1"/>
    <property type="molecule type" value="Genomic_DNA"/>
</dbReference>
<sequence length="69" mass="7925">MPNKINSTLIEMIKEESAKYLAIRPAHSQGDPCWAPPPFPNQGRLALTKEQLITNYEKIIDKEIVYQKN</sequence>
<dbReference type="EMBL" id="CP097327">
    <property type="protein sequence ID" value="USB36716.1"/>
    <property type="molecule type" value="Genomic_DNA"/>
</dbReference>
<organism evidence="2 4">
    <name type="scientific">Providencia vermicola</name>
    <dbReference type="NCBI Taxonomy" id="333965"/>
    <lineage>
        <taxon>Bacteria</taxon>
        <taxon>Pseudomonadati</taxon>
        <taxon>Pseudomonadota</taxon>
        <taxon>Gammaproteobacteria</taxon>
        <taxon>Enterobacterales</taxon>
        <taxon>Morganellaceae</taxon>
        <taxon>Providencia</taxon>
    </lineage>
</organism>
<dbReference type="AlphaFoldDB" id="A0AAX3RSL5"/>
<dbReference type="Proteomes" id="UP001222403">
    <property type="component" value="Chromosome"/>
</dbReference>
<reference evidence="1" key="1">
    <citation type="journal article" date="2022" name="Front. Microbiol.">
        <title>Identification of a novel aminoglycoside O-nucleotidyltransferase AadA33 in Providencia vermicola.</title>
        <authorList>
            <person name="Feng C."/>
            <person name="Gao M."/>
            <person name="Jiang W."/>
            <person name="Shi W."/>
            <person name="Li A."/>
            <person name="Liu S."/>
            <person name="Zhang L."/>
            <person name="Zhang X."/>
            <person name="Li Q."/>
            <person name="Lin H."/>
            <person name="Lu J."/>
            <person name="Li K."/>
            <person name="Zhang H."/>
            <person name="Hu Y."/>
            <person name="Bao Q."/>
            <person name="Lin X."/>
        </authorList>
    </citation>
    <scope>NUCLEOTIDE SEQUENCE</scope>
    <source>
        <strain evidence="1">P13</strain>
    </source>
</reference>
<evidence type="ECO:0000313" key="2">
    <source>
        <dbReference type="EMBL" id="WFC05647.1"/>
    </source>
</evidence>
<evidence type="ECO:0000313" key="4">
    <source>
        <dbReference type="Proteomes" id="UP001222403"/>
    </source>
</evidence>
<proteinExistence type="predicted"/>
<keyword evidence="3" id="KW-1185">Reference proteome</keyword>
<dbReference type="Proteomes" id="UP001057142">
    <property type="component" value="Chromosome"/>
</dbReference>
<evidence type="ECO:0000313" key="3">
    <source>
        <dbReference type="Proteomes" id="UP001057142"/>
    </source>
</evidence>
<accession>A0AAX3RSL5</accession>
<evidence type="ECO:0000313" key="1">
    <source>
        <dbReference type="EMBL" id="USB36716.1"/>
    </source>
</evidence>
<dbReference type="RefSeq" id="WP_163862451.1">
    <property type="nucleotide sequence ID" value="NZ_CP048796.1"/>
</dbReference>